<comment type="domain">
    <text evidence="9">The last Arg residue of the ACP-binding site is essential for the weak association between ACP/AcpP and FabH.</text>
</comment>
<dbReference type="GO" id="GO:0005737">
    <property type="term" value="C:cytoplasm"/>
    <property type="evidence" value="ECO:0007669"/>
    <property type="project" value="UniProtKB-SubCell"/>
</dbReference>
<comment type="subcellular location">
    <subcellularLocation>
        <location evidence="9">Cytoplasm</location>
    </subcellularLocation>
</comment>
<keyword evidence="4 9" id="KW-0276">Fatty acid metabolism</keyword>
<dbReference type="NCBIfam" id="NF006829">
    <property type="entry name" value="PRK09352.1"/>
    <property type="match status" value="1"/>
</dbReference>
<dbReference type="EMBL" id="WKJD01000004">
    <property type="protein sequence ID" value="MRX42514.1"/>
    <property type="molecule type" value="Genomic_DNA"/>
</dbReference>
<feature type="region of interest" description="ACP-binding" evidence="9">
    <location>
        <begin position="260"/>
        <end position="264"/>
    </location>
</feature>
<dbReference type="UniPathway" id="UPA00094"/>
<dbReference type="GO" id="GO:0006633">
    <property type="term" value="P:fatty acid biosynthetic process"/>
    <property type="evidence" value="ECO:0007669"/>
    <property type="project" value="UniProtKB-UniRule"/>
</dbReference>
<evidence type="ECO:0000256" key="3">
    <source>
        <dbReference type="ARBA" id="ARBA00022679"/>
    </source>
</evidence>
<comment type="similarity">
    <text evidence="1 9">Belongs to the thiolase-like superfamily. FabH family.</text>
</comment>
<feature type="domain" description="Beta-ketoacyl-[acyl-carrier-protein] synthase III C-terminal" evidence="10">
    <location>
        <begin position="243"/>
        <end position="331"/>
    </location>
</feature>
<evidence type="ECO:0000256" key="1">
    <source>
        <dbReference type="ARBA" id="ARBA00008642"/>
    </source>
</evidence>
<dbReference type="NCBIfam" id="TIGR00747">
    <property type="entry name" value="fabH"/>
    <property type="match status" value="1"/>
</dbReference>
<keyword evidence="3 9" id="KW-0808">Transferase</keyword>
<keyword evidence="7 9" id="KW-0511">Multifunctional enzyme</keyword>
<proteinExistence type="inferred from homology"/>
<dbReference type="HAMAP" id="MF_01815">
    <property type="entry name" value="FabH"/>
    <property type="match status" value="1"/>
</dbReference>
<feature type="active site" evidence="9">
    <location>
        <position position="259"/>
    </location>
</feature>
<dbReference type="PANTHER" id="PTHR43091">
    <property type="entry name" value="3-OXOACYL-[ACYL-CARRIER-PROTEIN] SYNTHASE"/>
    <property type="match status" value="1"/>
</dbReference>
<dbReference type="GO" id="GO:0004315">
    <property type="term" value="F:3-oxoacyl-[acyl-carrier-protein] synthase activity"/>
    <property type="evidence" value="ECO:0007669"/>
    <property type="project" value="InterPro"/>
</dbReference>
<dbReference type="InterPro" id="IPR004655">
    <property type="entry name" value="FabH"/>
</dbReference>
<comment type="subunit">
    <text evidence="9">Homodimer.</text>
</comment>
<evidence type="ECO:0000259" key="10">
    <source>
        <dbReference type="Pfam" id="PF08541"/>
    </source>
</evidence>
<dbReference type="EC" id="2.3.1.180" evidence="9"/>
<comment type="function">
    <text evidence="9">Catalyzes the condensation reaction of fatty acid synthesis by the addition to an acyl acceptor of two carbons from malonyl-ACP. Catalyzes the first condensation reaction which initiates fatty acid synthesis and may therefore play a role in governing the total rate of fatty acid production. Possesses both acetoacetyl-ACP synthase and acetyl transacylase activities. Its substrate specificity determines the biosynthesis of branched-chain and/or straight-chain of fatty acids.</text>
</comment>
<accession>A0A6L5QYU0</accession>
<dbReference type="InterPro" id="IPR013751">
    <property type="entry name" value="ACP_syn_III_N"/>
</dbReference>
<comment type="catalytic activity">
    <reaction evidence="9">
        <text>malonyl-[ACP] + acetyl-CoA + H(+) = 3-oxobutanoyl-[ACP] + CO2 + CoA</text>
        <dbReference type="Rhea" id="RHEA:12080"/>
        <dbReference type="Rhea" id="RHEA-COMP:9623"/>
        <dbReference type="Rhea" id="RHEA-COMP:9625"/>
        <dbReference type="ChEBI" id="CHEBI:15378"/>
        <dbReference type="ChEBI" id="CHEBI:16526"/>
        <dbReference type="ChEBI" id="CHEBI:57287"/>
        <dbReference type="ChEBI" id="CHEBI:57288"/>
        <dbReference type="ChEBI" id="CHEBI:78449"/>
        <dbReference type="ChEBI" id="CHEBI:78450"/>
        <dbReference type="EC" id="2.3.1.180"/>
    </reaction>
</comment>
<evidence type="ECO:0000313" key="13">
    <source>
        <dbReference type="Proteomes" id="UP000476511"/>
    </source>
</evidence>
<evidence type="ECO:0000256" key="6">
    <source>
        <dbReference type="ARBA" id="ARBA00023160"/>
    </source>
</evidence>
<evidence type="ECO:0000313" key="12">
    <source>
        <dbReference type="EMBL" id="MRX42514.1"/>
    </source>
</evidence>
<comment type="caution">
    <text evidence="12">The sequence shown here is derived from an EMBL/GenBank/DDBJ whole genome shotgun (WGS) entry which is preliminary data.</text>
</comment>
<keyword evidence="9" id="KW-0963">Cytoplasm</keyword>
<evidence type="ECO:0000259" key="11">
    <source>
        <dbReference type="Pfam" id="PF08545"/>
    </source>
</evidence>
<dbReference type="InterPro" id="IPR016039">
    <property type="entry name" value="Thiolase-like"/>
</dbReference>
<evidence type="ECO:0000256" key="4">
    <source>
        <dbReference type="ARBA" id="ARBA00022832"/>
    </source>
</evidence>
<sequence>MTHPTLSQSTGPAYTRLYSVGAARGENAVPNDDLVGPIDSSDEWIRQRTGIVTRVRAGADVLAVDLATDAAREAIERSGVPADRIDLVIVATISNVQQTPSIAAVVADRVGANPAAAYDMNAACAGYAYAVAQADALIRAGAAHYALVIGAEKLSDVVDPTDRTISFLLGDGAGAVVVGPSDEAAIAPTVWGSDGSKAGAVGMNHTLVEFRDGASEWPTLRQEGQTVFRWAVWDMAKVAKQALDAAGVTADDLAAFIPHQANMRIIDEFAKQLKLPDSVVIGRDIATTGNTSAASIPLAMHRLLEENPGLSGGLALQIGFGAGLVFGAQVVVLP</sequence>
<name>A0A6L5QYU0_9MICO</name>
<dbReference type="Proteomes" id="UP000476511">
    <property type="component" value="Unassembled WGS sequence"/>
</dbReference>
<dbReference type="InterPro" id="IPR013747">
    <property type="entry name" value="ACP_syn_III_C"/>
</dbReference>
<dbReference type="CDD" id="cd00830">
    <property type="entry name" value="KAS_III"/>
    <property type="match status" value="1"/>
</dbReference>
<keyword evidence="2 9" id="KW-0444">Lipid biosynthesis</keyword>
<protein>
    <recommendedName>
        <fullName evidence="9">Beta-ketoacyl-[acyl-carrier-protein] synthase III</fullName>
        <shortName evidence="9">Beta-ketoacyl-ACP synthase III</shortName>
        <shortName evidence="9">KAS III</shortName>
        <ecNumber evidence="9">2.3.1.180</ecNumber>
    </recommendedName>
    <alternativeName>
        <fullName evidence="9">3-oxoacyl-[acyl-carrier-protein] synthase 3</fullName>
    </alternativeName>
    <alternativeName>
        <fullName evidence="9">3-oxoacyl-[acyl-carrier-protein] synthase III</fullName>
    </alternativeName>
</protein>
<dbReference type="Pfam" id="PF08545">
    <property type="entry name" value="ACP_syn_III"/>
    <property type="match status" value="1"/>
</dbReference>
<dbReference type="RefSeq" id="WP_154344859.1">
    <property type="nucleotide sequence ID" value="NZ_WKJD01000004.1"/>
</dbReference>
<dbReference type="Pfam" id="PF08541">
    <property type="entry name" value="ACP_syn_III_C"/>
    <property type="match status" value="1"/>
</dbReference>
<evidence type="ECO:0000256" key="2">
    <source>
        <dbReference type="ARBA" id="ARBA00022516"/>
    </source>
</evidence>
<dbReference type="GO" id="GO:0033818">
    <property type="term" value="F:beta-ketoacyl-acyl-carrier-protein synthase III activity"/>
    <property type="evidence" value="ECO:0007669"/>
    <property type="project" value="UniProtKB-UniRule"/>
</dbReference>
<gene>
    <name evidence="9 12" type="primary">fabH</name>
    <name evidence="12" type="ORF">GJR97_02115</name>
</gene>
<dbReference type="PANTHER" id="PTHR43091:SF1">
    <property type="entry name" value="BETA-KETOACYL-[ACYL-CARRIER-PROTEIN] SYNTHASE III, CHLOROPLASTIC"/>
    <property type="match status" value="1"/>
</dbReference>
<keyword evidence="6 9" id="KW-0275">Fatty acid biosynthesis</keyword>
<keyword evidence="5 9" id="KW-0443">Lipid metabolism</keyword>
<reference evidence="12 13" key="1">
    <citation type="submission" date="2019-11" db="EMBL/GenBank/DDBJ databases">
        <title>Agromyces kandeliae sp. nov., isolated from mangrove soil.</title>
        <authorList>
            <person name="Wang R."/>
        </authorList>
    </citation>
    <scope>NUCLEOTIDE SEQUENCE [LARGE SCALE GENOMIC DNA]</scope>
    <source>
        <strain evidence="12 13">Q22</strain>
    </source>
</reference>
<organism evidence="12 13">
    <name type="scientific">Agromyces kandeliae</name>
    <dbReference type="NCBI Taxonomy" id="2666141"/>
    <lineage>
        <taxon>Bacteria</taxon>
        <taxon>Bacillati</taxon>
        <taxon>Actinomycetota</taxon>
        <taxon>Actinomycetes</taxon>
        <taxon>Micrococcales</taxon>
        <taxon>Microbacteriaceae</taxon>
        <taxon>Agromyces</taxon>
    </lineage>
</organism>
<evidence type="ECO:0000256" key="9">
    <source>
        <dbReference type="HAMAP-Rule" id="MF_01815"/>
    </source>
</evidence>
<comment type="pathway">
    <text evidence="9">Lipid metabolism; fatty acid biosynthesis.</text>
</comment>
<evidence type="ECO:0000256" key="5">
    <source>
        <dbReference type="ARBA" id="ARBA00023098"/>
    </source>
</evidence>
<evidence type="ECO:0000256" key="8">
    <source>
        <dbReference type="ARBA" id="ARBA00023315"/>
    </source>
</evidence>
<keyword evidence="13" id="KW-1185">Reference proteome</keyword>
<feature type="active site" evidence="9">
    <location>
        <position position="124"/>
    </location>
</feature>
<feature type="domain" description="Beta-ketoacyl-[acyl-carrier-protein] synthase III N-terminal" evidence="11">
    <location>
        <begin position="118"/>
        <end position="195"/>
    </location>
</feature>
<dbReference type="AlphaFoldDB" id="A0A6L5QYU0"/>
<keyword evidence="8 9" id="KW-0012">Acyltransferase</keyword>
<dbReference type="SUPFAM" id="SSF53901">
    <property type="entry name" value="Thiolase-like"/>
    <property type="match status" value="1"/>
</dbReference>
<feature type="active site" evidence="9">
    <location>
        <position position="290"/>
    </location>
</feature>
<evidence type="ECO:0000256" key="7">
    <source>
        <dbReference type="ARBA" id="ARBA00023268"/>
    </source>
</evidence>
<dbReference type="Gene3D" id="3.40.47.10">
    <property type="match status" value="2"/>
</dbReference>